<keyword evidence="2" id="KW-1185">Reference proteome</keyword>
<name>A0A9W4U1H0_9ASCO</name>
<evidence type="ECO:0000313" key="2">
    <source>
        <dbReference type="Proteomes" id="UP001152885"/>
    </source>
</evidence>
<dbReference type="EMBL" id="CANTUO010000006">
    <property type="protein sequence ID" value="CAI5760436.1"/>
    <property type="molecule type" value="Genomic_DNA"/>
</dbReference>
<dbReference type="InterPro" id="IPR015374">
    <property type="entry name" value="ChAPs"/>
</dbReference>
<dbReference type="Gene3D" id="1.25.40.10">
    <property type="entry name" value="Tetratricopeptide repeat domain"/>
    <property type="match status" value="1"/>
</dbReference>
<dbReference type="Proteomes" id="UP001152885">
    <property type="component" value="Unassembled WGS sequence"/>
</dbReference>
<dbReference type="GO" id="GO:0034044">
    <property type="term" value="C:exomer complex"/>
    <property type="evidence" value="ECO:0007669"/>
    <property type="project" value="TreeGrafter"/>
</dbReference>
<evidence type="ECO:0000313" key="1">
    <source>
        <dbReference type="EMBL" id="CAI5760436.1"/>
    </source>
</evidence>
<organism evidence="1 2">
    <name type="scientific">Candida verbasci</name>
    <dbReference type="NCBI Taxonomy" id="1227364"/>
    <lineage>
        <taxon>Eukaryota</taxon>
        <taxon>Fungi</taxon>
        <taxon>Dikarya</taxon>
        <taxon>Ascomycota</taxon>
        <taxon>Saccharomycotina</taxon>
        <taxon>Pichiomycetes</taxon>
        <taxon>Debaryomycetaceae</taxon>
        <taxon>Candida/Lodderomyces clade</taxon>
        <taxon>Candida</taxon>
    </lineage>
</organism>
<dbReference type="InterPro" id="IPR011990">
    <property type="entry name" value="TPR-like_helical_dom_sf"/>
</dbReference>
<sequence>MIPKVRESNFGQTLGERSQVNNQYEIGPSDLIHRAIYAGSKSALYNQYDFKTKKNVIDHDEYIGYYHYINGFIDIDSYIQQVIGDDKKKFKKDIILSYCSWNIFGKTDYKIKFVLHPNGEIERMIMRETNMEELKVSQILRSLYYVDNPQHQLTGTVNFPIFRNKLELKDVLKLLVKYVSKGYETGKNQYENKLIDSILKLCKSKELSQFVYNETSFEYLRIKLLKNINPIEYLKSVQKISTPSNFSISNGLILLDQVKFLIKNNKFNLALEVSKMTVLIQPLDFETWYYLVISYILNSNFRMAISVINQIPVKLNDESSLPNDLFINTLLSRMNESEPISEKTFNDTFPSANTTMKKWHNYFIFNPYPRHPIIGYLHQSPLFNSSKEQIASVSQSLKNYPYFNEGQYGKLYNLLTFFIALYGWDQLIKLKEKELSNCEVWLDQLFFKIYQDLKICITNGKDKKRSALEWNLIGNLSYQVKFNLKESVNSLITSVLGSEFDYFGIVKLLEIYNDLILEDPGDLNYLILKLNNISNVNLNLDLDFILLHLMILISWELRWYNYVSKSLIINIIHKLIIKYDAIYLITRFKIIFENNKGKIFDKSDTIFEHIETLVNEIDEIYT</sequence>
<gene>
    <name evidence="1" type="ORF">CANVERA_P4946</name>
</gene>
<comment type="caution">
    <text evidence="1">The sequence shown here is derived from an EMBL/GenBank/DDBJ whole genome shotgun (WGS) entry which is preliminary data.</text>
</comment>
<reference evidence="1" key="1">
    <citation type="submission" date="2022-12" db="EMBL/GenBank/DDBJ databases">
        <authorList>
            <person name="Brejova B."/>
        </authorList>
    </citation>
    <scope>NUCLEOTIDE SEQUENCE</scope>
</reference>
<dbReference type="GO" id="GO:0006893">
    <property type="term" value="P:Golgi to plasma membrane transport"/>
    <property type="evidence" value="ECO:0007669"/>
    <property type="project" value="UniProtKB-ARBA"/>
</dbReference>
<dbReference type="Pfam" id="PF09295">
    <property type="entry name" value="ChAPs"/>
    <property type="match status" value="1"/>
</dbReference>
<proteinExistence type="predicted"/>
<dbReference type="AlphaFoldDB" id="A0A9W4U1H0"/>
<dbReference type="PANTHER" id="PTHR31975">
    <property type="entry name" value="BUD SITE SELECTION PROTEIN 7-RELATED"/>
    <property type="match status" value="1"/>
</dbReference>
<accession>A0A9W4U1H0</accession>
<dbReference type="PANTHER" id="PTHR31975:SF1">
    <property type="entry name" value="BUD SITE SELECTION PROTEIN 7-RELATED"/>
    <property type="match status" value="1"/>
</dbReference>
<dbReference type="OrthoDB" id="434695at2759"/>
<protein>
    <submittedName>
        <fullName evidence="1">Uncharacterized protein</fullName>
    </submittedName>
</protein>